<dbReference type="AlphaFoldDB" id="A0AAR5Q752"/>
<dbReference type="PANTHER" id="PTHR13299:SF0">
    <property type="entry name" value="PEROXISOMAL MEMBRANE PROTEIN PEX16"/>
    <property type="match status" value="1"/>
</dbReference>
<evidence type="ECO:0000313" key="5">
    <source>
        <dbReference type="Proteomes" id="UP000019118"/>
    </source>
</evidence>
<reference evidence="5" key="1">
    <citation type="journal article" date="2013" name="Genome Biol.">
        <title>Draft genome of the mountain pine beetle, Dendroctonus ponderosae Hopkins, a major forest pest.</title>
        <authorList>
            <person name="Keeling C.I."/>
            <person name="Yuen M.M."/>
            <person name="Liao N.Y."/>
            <person name="Docking T.R."/>
            <person name="Chan S.K."/>
            <person name="Taylor G.A."/>
            <person name="Palmquist D.L."/>
            <person name="Jackman S.D."/>
            <person name="Nguyen A."/>
            <person name="Li M."/>
            <person name="Henderson H."/>
            <person name="Janes J.K."/>
            <person name="Zhao Y."/>
            <person name="Pandoh P."/>
            <person name="Moore R."/>
            <person name="Sperling F.A."/>
            <person name="Huber D.P."/>
            <person name="Birol I."/>
            <person name="Jones S.J."/>
            <person name="Bohlmann J."/>
        </authorList>
    </citation>
    <scope>NUCLEOTIDE SEQUENCE</scope>
</reference>
<dbReference type="Proteomes" id="UP000019118">
    <property type="component" value="Unassembled WGS sequence"/>
</dbReference>
<evidence type="ECO:0000256" key="3">
    <source>
        <dbReference type="RuleBase" id="RU365003"/>
    </source>
</evidence>
<sequence>MSSLLLSLPELLNSYKSWVSKNPQIASDYESTAKWISYFLAGRINNSNVVCELVYCLSNLLVLFNDGVIKQSMQLKSTATVENIKVWLAIVEYSEVFCELSVQKLWGNTGKWILIVAIQVFKCIARLLLIYKHNETIVENPTIAPLDRGSIAKCQKGGSKHLLGILGQSEFDSVSFTLKRSGRVVRKVESSPPIGLRNWKPVELQAQMLLTDLTEQQNGASISKRQLIAETLYVTKPLFHLASMGVFGKTTWKPWVISLAIDLTSLQLYKSTQQTKTSLSKKQQLQLSKRTMLLLLYLLRSPFYEKHSGDKLDAFLIALSNNLPLAKLICTPLMQYLPFWQSNYFYMWSS</sequence>
<dbReference type="GO" id="GO:0005778">
    <property type="term" value="C:peroxisomal membrane"/>
    <property type="evidence" value="ECO:0007669"/>
    <property type="project" value="UniProtKB-SubCell"/>
</dbReference>
<dbReference type="InterPro" id="IPR013919">
    <property type="entry name" value="Pex16"/>
</dbReference>
<name>A0AAR5Q752_DENPD</name>
<keyword evidence="3" id="KW-0962">Peroxisome biogenesis</keyword>
<comment type="similarity">
    <text evidence="1 3">Belongs to the peroxin-16 family.</text>
</comment>
<comment type="subcellular location">
    <subcellularLocation>
        <location evidence="3">Peroxisome membrane</location>
    </subcellularLocation>
</comment>
<dbReference type="PANTHER" id="PTHR13299">
    <property type="entry name" value="PEROXISOMAL MEMBRANE PROTEIN PEX16"/>
    <property type="match status" value="1"/>
</dbReference>
<evidence type="ECO:0000313" key="4">
    <source>
        <dbReference type="EnsemblMetazoa" id="XP_019769057.1"/>
    </source>
</evidence>
<organism evidence="4 5">
    <name type="scientific">Dendroctonus ponderosae</name>
    <name type="common">Mountain pine beetle</name>
    <dbReference type="NCBI Taxonomy" id="77166"/>
    <lineage>
        <taxon>Eukaryota</taxon>
        <taxon>Metazoa</taxon>
        <taxon>Ecdysozoa</taxon>
        <taxon>Arthropoda</taxon>
        <taxon>Hexapoda</taxon>
        <taxon>Insecta</taxon>
        <taxon>Pterygota</taxon>
        <taxon>Neoptera</taxon>
        <taxon>Endopterygota</taxon>
        <taxon>Coleoptera</taxon>
        <taxon>Polyphaga</taxon>
        <taxon>Cucujiformia</taxon>
        <taxon>Curculionidae</taxon>
        <taxon>Scolytinae</taxon>
        <taxon>Dendroctonus</taxon>
    </lineage>
</organism>
<dbReference type="GO" id="GO:0007031">
    <property type="term" value="P:peroxisome organization"/>
    <property type="evidence" value="ECO:0007669"/>
    <property type="project" value="UniProtKB-KW"/>
</dbReference>
<evidence type="ECO:0000256" key="1">
    <source>
        <dbReference type="ARBA" id="ARBA00009505"/>
    </source>
</evidence>
<dbReference type="Pfam" id="PF08610">
    <property type="entry name" value="Pex16"/>
    <property type="match status" value="1"/>
</dbReference>
<accession>A0AAR5Q752</accession>
<keyword evidence="5" id="KW-1185">Reference proteome</keyword>
<keyword evidence="3" id="KW-0576">Peroxisome</keyword>
<reference evidence="4" key="2">
    <citation type="submission" date="2024-08" db="UniProtKB">
        <authorList>
            <consortium name="EnsemblMetazoa"/>
        </authorList>
    </citation>
    <scope>IDENTIFICATION</scope>
</reference>
<dbReference type="EnsemblMetazoa" id="XM_019913498.1">
    <property type="protein sequence ID" value="XP_019769057.1"/>
    <property type="gene ID" value="LOC109543672"/>
</dbReference>
<evidence type="ECO:0000256" key="2">
    <source>
        <dbReference type="ARBA" id="ARBA00018577"/>
    </source>
</evidence>
<proteinExistence type="inferred from homology"/>
<protein>
    <recommendedName>
        <fullName evidence="2 3">Peroxisomal membrane protein PEX16</fullName>
    </recommendedName>
</protein>